<dbReference type="Pfam" id="PF13489">
    <property type="entry name" value="Methyltransf_23"/>
    <property type="match status" value="1"/>
</dbReference>
<dbReference type="GO" id="GO:0008168">
    <property type="term" value="F:methyltransferase activity"/>
    <property type="evidence" value="ECO:0007669"/>
    <property type="project" value="UniProtKB-KW"/>
</dbReference>
<comment type="caution">
    <text evidence="1">The sequence shown here is derived from an EMBL/GenBank/DDBJ whole genome shotgun (WGS) entry which is preliminary data.</text>
</comment>
<proteinExistence type="predicted"/>
<protein>
    <submittedName>
        <fullName evidence="1">Methyltransferase family protein</fullName>
    </submittedName>
</protein>
<dbReference type="Proteomes" id="UP000316471">
    <property type="component" value="Unassembled WGS sequence"/>
</dbReference>
<gene>
    <name evidence="1" type="ORF">IP93_00247</name>
</gene>
<dbReference type="GO" id="GO:0032259">
    <property type="term" value="P:methylation"/>
    <property type="evidence" value="ECO:0007669"/>
    <property type="project" value="UniProtKB-KW"/>
</dbReference>
<organism evidence="1 2">
    <name type="scientific">Aerolutibacter ruishenii</name>
    <dbReference type="NCBI Taxonomy" id="686800"/>
    <lineage>
        <taxon>Bacteria</taxon>
        <taxon>Pseudomonadati</taxon>
        <taxon>Pseudomonadota</taxon>
        <taxon>Gammaproteobacteria</taxon>
        <taxon>Lysobacterales</taxon>
        <taxon>Lysobacteraceae</taxon>
        <taxon>Aerolutibacter</taxon>
    </lineage>
</organism>
<sequence length="250" mass="28004">MDLDQITEWYRRPRQALLDDGALQQLYAMLHPRTAFLKMLARGARVLDLGAGDGSLSVLLRWPEPDRSDLECHAYGLEKGEHFDAFASWELGDWNLAPPAFNGLQFDAVLCSHFIEHIAEPDTLAAWLGERMAPKGRVYIEWPSENALNQVRQPEAKAQGVDLMITHFHDDATHRDLPSRATVVEGLEAAGFEIESGGVIRMPWLEDQFMAAFRDAEDPFGRQAAFWLATGWSQYLVATKLGQRSNAPAG</sequence>
<keyword evidence="1" id="KW-0489">Methyltransferase</keyword>
<dbReference type="CDD" id="cd02440">
    <property type="entry name" value="AdoMet_MTases"/>
    <property type="match status" value="1"/>
</dbReference>
<evidence type="ECO:0000313" key="2">
    <source>
        <dbReference type="Proteomes" id="UP000316471"/>
    </source>
</evidence>
<keyword evidence="2" id="KW-1185">Reference proteome</keyword>
<keyword evidence="1" id="KW-0808">Transferase</keyword>
<accession>A0A562M361</accession>
<name>A0A562M361_9GAMM</name>
<dbReference type="EMBL" id="VLKP01000001">
    <property type="protein sequence ID" value="TWI14252.1"/>
    <property type="molecule type" value="Genomic_DNA"/>
</dbReference>
<dbReference type="AlphaFoldDB" id="A0A562M361"/>
<evidence type="ECO:0000313" key="1">
    <source>
        <dbReference type="EMBL" id="TWI14252.1"/>
    </source>
</evidence>
<reference evidence="1 2" key="1">
    <citation type="journal article" date="2015" name="Stand. Genomic Sci.">
        <title>Genomic Encyclopedia of Bacterial and Archaeal Type Strains, Phase III: the genomes of soil and plant-associated and newly described type strains.</title>
        <authorList>
            <person name="Whitman W.B."/>
            <person name="Woyke T."/>
            <person name="Klenk H.P."/>
            <person name="Zhou Y."/>
            <person name="Lilburn T.G."/>
            <person name="Beck B.J."/>
            <person name="De Vos P."/>
            <person name="Vandamme P."/>
            <person name="Eisen J.A."/>
            <person name="Garrity G."/>
            <person name="Hugenholtz P."/>
            <person name="Kyrpides N.C."/>
        </authorList>
    </citation>
    <scope>NUCLEOTIDE SEQUENCE [LARGE SCALE GENOMIC DNA]</scope>
    <source>
        <strain evidence="1 2">CGMCC 1.10136</strain>
    </source>
</reference>
<dbReference type="InterPro" id="IPR029063">
    <property type="entry name" value="SAM-dependent_MTases_sf"/>
</dbReference>
<dbReference type="SUPFAM" id="SSF53335">
    <property type="entry name" value="S-adenosyl-L-methionine-dependent methyltransferases"/>
    <property type="match status" value="1"/>
</dbReference>
<dbReference type="Gene3D" id="3.40.50.150">
    <property type="entry name" value="Vaccinia Virus protein VP39"/>
    <property type="match status" value="1"/>
</dbReference>